<name>A0A1M4XEF6_9GAMM</name>
<dbReference type="OrthoDB" id="5959126at2"/>
<keyword evidence="3" id="KW-1185">Reference proteome</keyword>
<feature type="transmembrane region" description="Helical" evidence="1">
    <location>
        <begin position="20"/>
        <end position="42"/>
    </location>
</feature>
<keyword evidence="1" id="KW-1133">Transmembrane helix</keyword>
<accession>A0A1M4XEF6</accession>
<gene>
    <name evidence="2" type="ORF">SAMN02745204_01410</name>
</gene>
<keyword evidence="1" id="KW-0472">Membrane</keyword>
<evidence type="ECO:0000313" key="2">
    <source>
        <dbReference type="EMBL" id="SHE91666.1"/>
    </source>
</evidence>
<sequence>MPGWRNADAWPRPLVWLAQGLGMVWALPVSVLGLAVGALALTAGAQVYVSRRAHALVFSRVPWGPGGALTLGNVILDTGECLTRLCHTYAHAAGHTQDPPIVLADHERAHVYQTMLLGPLMPVLYWLSGGVSVHNPFEQAADRYALSGRGWWPWA</sequence>
<dbReference type="RefSeq" id="WP_072755903.1">
    <property type="nucleotide sequence ID" value="NZ_FQUK01000020.1"/>
</dbReference>
<dbReference type="STRING" id="213588.SAMN02745204_01410"/>
<protein>
    <submittedName>
        <fullName evidence="2">Uncharacterized protein</fullName>
    </submittedName>
</protein>
<dbReference type="EMBL" id="FQUK01000020">
    <property type="protein sequence ID" value="SHE91666.1"/>
    <property type="molecule type" value="Genomic_DNA"/>
</dbReference>
<evidence type="ECO:0000313" key="3">
    <source>
        <dbReference type="Proteomes" id="UP000242857"/>
    </source>
</evidence>
<evidence type="ECO:0000256" key="1">
    <source>
        <dbReference type="SAM" id="Phobius"/>
    </source>
</evidence>
<dbReference type="Proteomes" id="UP000242857">
    <property type="component" value="Unassembled WGS sequence"/>
</dbReference>
<reference evidence="3" key="1">
    <citation type="submission" date="2016-11" db="EMBL/GenBank/DDBJ databases">
        <authorList>
            <person name="Varghese N."/>
            <person name="Submissions S."/>
        </authorList>
    </citation>
    <scope>NUCLEOTIDE SEQUENCE [LARGE SCALE GENOMIC DNA]</scope>
    <source>
        <strain evidence="3">DSM 14834</strain>
    </source>
</reference>
<proteinExistence type="predicted"/>
<keyword evidence="1" id="KW-0812">Transmembrane</keyword>
<organism evidence="2 3">
    <name type="scientific">Thermomonas hydrothermalis</name>
    <dbReference type="NCBI Taxonomy" id="213588"/>
    <lineage>
        <taxon>Bacteria</taxon>
        <taxon>Pseudomonadati</taxon>
        <taxon>Pseudomonadota</taxon>
        <taxon>Gammaproteobacteria</taxon>
        <taxon>Lysobacterales</taxon>
        <taxon>Lysobacteraceae</taxon>
        <taxon>Thermomonas</taxon>
    </lineage>
</organism>
<dbReference type="AlphaFoldDB" id="A0A1M4XEF6"/>